<comment type="caution">
    <text evidence="2">The sequence shown here is derived from an EMBL/GenBank/DDBJ whole genome shotgun (WGS) entry which is preliminary data.</text>
</comment>
<organism evidence="2 3">
    <name type="scientific">Polysphondylium violaceum</name>
    <dbReference type="NCBI Taxonomy" id="133409"/>
    <lineage>
        <taxon>Eukaryota</taxon>
        <taxon>Amoebozoa</taxon>
        <taxon>Evosea</taxon>
        <taxon>Eumycetozoa</taxon>
        <taxon>Dictyostelia</taxon>
        <taxon>Dictyosteliales</taxon>
        <taxon>Dictyosteliaceae</taxon>
        <taxon>Polysphondylium</taxon>
    </lineage>
</organism>
<feature type="domain" description="G" evidence="1">
    <location>
        <begin position="5"/>
        <end position="101"/>
    </location>
</feature>
<proteinExistence type="predicted"/>
<dbReference type="Proteomes" id="UP000695562">
    <property type="component" value="Unassembled WGS sequence"/>
</dbReference>
<evidence type="ECO:0000313" key="2">
    <source>
        <dbReference type="EMBL" id="KAF2075157.1"/>
    </source>
</evidence>
<sequence length="329" mass="38167">MIKIITGNAGRGKSTLLNILVESNVFHSSISTDGSGVTKHAQVYSIGNSKFIDSPGLNDAHDKRRAAKEIKKCLQENINYKVVFVCNLESGRINDELTTVNIILNAIDMDKRNLYYGIIYNNVSKGVKDLYEKNGALLDIHLRQLPVPPREYVILERLGELEEGDNVLSSNQSFNYRLKKFIDSFSPTTFPKNSIKDIDPDTYDQIFTELEKRFYDYVQEKEEEIRILKQEVETKLNQSIKSIFEEYKQEVEKGIKKDGVVRYETTFRKVIPERITVQQKRVVDQTTYYKRLKIIKCNDTIEYTAWAEYNKMETEISIEDVEIHSEFSL</sequence>
<dbReference type="GO" id="GO:0005525">
    <property type="term" value="F:GTP binding"/>
    <property type="evidence" value="ECO:0007669"/>
    <property type="project" value="InterPro"/>
</dbReference>
<dbReference type="InterPro" id="IPR006073">
    <property type="entry name" value="GTP-bd"/>
</dbReference>
<dbReference type="Pfam" id="PF01926">
    <property type="entry name" value="MMR_HSR1"/>
    <property type="match status" value="1"/>
</dbReference>
<dbReference type="OrthoDB" id="8954335at2759"/>
<accession>A0A8J4PWN7</accession>
<dbReference type="SUPFAM" id="SSF52540">
    <property type="entry name" value="P-loop containing nucleoside triphosphate hydrolases"/>
    <property type="match status" value="1"/>
</dbReference>
<evidence type="ECO:0000259" key="1">
    <source>
        <dbReference type="Pfam" id="PF01926"/>
    </source>
</evidence>
<name>A0A8J4PWN7_9MYCE</name>
<reference evidence="2" key="1">
    <citation type="submission" date="2020-01" db="EMBL/GenBank/DDBJ databases">
        <title>Development of genomics and gene disruption for Polysphondylium violaceum indicates a role for the polyketide synthase stlB in stalk morphogenesis.</title>
        <authorList>
            <person name="Narita B."/>
            <person name="Kawabe Y."/>
            <person name="Kin K."/>
            <person name="Saito T."/>
            <person name="Gibbs R."/>
            <person name="Kuspa A."/>
            <person name="Muzny D."/>
            <person name="Queller D."/>
            <person name="Richards S."/>
            <person name="Strassman J."/>
            <person name="Sucgang R."/>
            <person name="Worley K."/>
            <person name="Schaap P."/>
        </authorList>
    </citation>
    <scope>NUCLEOTIDE SEQUENCE</scope>
    <source>
        <strain evidence="2">QSvi11</strain>
    </source>
</reference>
<keyword evidence="3" id="KW-1185">Reference proteome</keyword>
<dbReference type="Gene3D" id="3.40.50.300">
    <property type="entry name" value="P-loop containing nucleotide triphosphate hydrolases"/>
    <property type="match status" value="1"/>
</dbReference>
<gene>
    <name evidence="2" type="ORF">CYY_003547</name>
</gene>
<dbReference type="InterPro" id="IPR027417">
    <property type="entry name" value="P-loop_NTPase"/>
</dbReference>
<dbReference type="AlphaFoldDB" id="A0A8J4PWN7"/>
<evidence type="ECO:0000313" key="3">
    <source>
        <dbReference type="Proteomes" id="UP000695562"/>
    </source>
</evidence>
<protein>
    <recommendedName>
        <fullName evidence="1">G domain-containing protein</fullName>
    </recommendedName>
</protein>
<dbReference type="EMBL" id="AJWJ01000112">
    <property type="protein sequence ID" value="KAF2075157.1"/>
    <property type="molecule type" value="Genomic_DNA"/>
</dbReference>